<evidence type="ECO:0000313" key="2">
    <source>
        <dbReference type="EMBL" id="AUR51973.1"/>
    </source>
</evidence>
<feature type="domain" description="Methyltransferase type 11" evidence="1">
    <location>
        <begin position="85"/>
        <end position="133"/>
    </location>
</feature>
<proteinExistence type="predicted"/>
<organism evidence="2 3">
    <name type="scientific">Aquella oligotrophica</name>
    <dbReference type="NCBI Taxonomy" id="2067065"/>
    <lineage>
        <taxon>Bacteria</taxon>
        <taxon>Pseudomonadati</taxon>
        <taxon>Pseudomonadota</taxon>
        <taxon>Betaproteobacteria</taxon>
        <taxon>Neisseriales</taxon>
        <taxon>Neisseriaceae</taxon>
        <taxon>Aquella</taxon>
    </lineage>
</organism>
<keyword evidence="3" id="KW-1185">Reference proteome</keyword>
<dbReference type="GO" id="GO:0008757">
    <property type="term" value="F:S-adenosylmethionine-dependent methyltransferase activity"/>
    <property type="evidence" value="ECO:0007669"/>
    <property type="project" value="InterPro"/>
</dbReference>
<evidence type="ECO:0000259" key="1">
    <source>
        <dbReference type="Pfam" id="PF08241"/>
    </source>
</evidence>
<dbReference type="EMBL" id="CP024847">
    <property type="protein sequence ID" value="AUR51973.1"/>
    <property type="molecule type" value="Genomic_DNA"/>
</dbReference>
<dbReference type="Proteomes" id="UP000236655">
    <property type="component" value="Chromosome"/>
</dbReference>
<protein>
    <recommendedName>
        <fullName evidence="1">Methyltransferase type 11 domain-containing protein</fullName>
    </recommendedName>
</protein>
<name>A0A2I7N671_9NEIS</name>
<accession>A0A2I7N671</accession>
<dbReference type="InterPro" id="IPR013216">
    <property type="entry name" value="Methyltransf_11"/>
</dbReference>
<dbReference type="KEGG" id="nba:CUN60_06565"/>
<dbReference type="Pfam" id="PF08241">
    <property type="entry name" value="Methyltransf_11"/>
    <property type="match status" value="1"/>
</dbReference>
<dbReference type="InterPro" id="IPR029063">
    <property type="entry name" value="SAM-dependent_MTases_sf"/>
</dbReference>
<dbReference type="SUPFAM" id="SSF53335">
    <property type="entry name" value="S-adenosyl-L-methionine-dependent methyltransferases"/>
    <property type="match status" value="1"/>
</dbReference>
<reference evidence="3" key="1">
    <citation type="submission" date="2017-11" db="EMBL/GenBank/DDBJ databases">
        <authorList>
            <person name="Chan K.G."/>
            <person name="Lee L.S."/>
        </authorList>
    </citation>
    <scope>NUCLEOTIDE SEQUENCE [LARGE SCALE GENOMIC DNA]</scope>
    <source>
        <strain evidence="3">DSM 100970</strain>
    </source>
</reference>
<evidence type="ECO:0000313" key="3">
    <source>
        <dbReference type="Proteomes" id="UP000236655"/>
    </source>
</evidence>
<dbReference type="AlphaFoldDB" id="A0A2I7N671"/>
<dbReference type="Gene3D" id="3.40.50.150">
    <property type="entry name" value="Vaccinia Virus protein VP39"/>
    <property type="match status" value="1"/>
</dbReference>
<gene>
    <name evidence="2" type="ORF">CUN60_06565</name>
</gene>
<dbReference type="CDD" id="cd02440">
    <property type="entry name" value="AdoMet_MTases"/>
    <property type="match status" value="1"/>
</dbReference>
<sequence>MPQSQKKQKHFSNQMGSALNYDCHQLQHWLLHTPMGREILRKERFFLHNNVPGIFGLNSLQIGLGEINLLQGNKIPNHYTINIDIKADLRFIPLATNSIDLIVCPHVLEFTNNYHHVLQEFHRILSPQGKLIITAFNRYSWFGLFKSKIDILKKARLIKLGQLKDQLQTLNFHLEGGKFFSYTPPFKEARKIHKYRWMNKVGDRWFPTLANSFTIIASKEVITPTLIKRMDREAFKIPETANLGTAKICNKN</sequence>